<dbReference type="Pfam" id="PF01411">
    <property type="entry name" value="tRNA-synt_2c"/>
    <property type="match status" value="1"/>
</dbReference>
<evidence type="ECO:0000256" key="7">
    <source>
        <dbReference type="ARBA" id="ARBA00022884"/>
    </source>
</evidence>
<evidence type="ECO:0000256" key="8">
    <source>
        <dbReference type="ARBA" id="ARBA00022917"/>
    </source>
</evidence>
<dbReference type="GO" id="GO:0005524">
    <property type="term" value="F:ATP binding"/>
    <property type="evidence" value="ECO:0007669"/>
    <property type="project" value="UniProtKB-KW"/>
</dbReference>
<evidence type="ECO:0000256" key="4">
    <source>
        <dbReference type="ARBA" id="ARBA00022598"/>
    </source>
</evidence>
<keyword evidence="8" id="KW-0648">Protein biosynthesis</keyword>
<evidence type="ECO:0000256" key="9">
    <source>
        <dbReference type="ARBA" id="ARBA00023146"/>
    </source>
</evidence>
<evidence type="ECO:0000256" key="1">
    <source>
        <dbReference type="ARBA" id="ARBA00008226"/>
    </source>
</evidence>
<keyword evidence="3" id="KW-0820">tRNA-binding</keyword>
<dbReference type="PANTHER" id="PTHR11777:SF39">
    <property type="entry name" value="ALANINE--TRNA LIGASE, MITOCHONDRIAL"/>
    <property type="match status" value="1"/>
</dbReference>
<dbReference type="GO" id="GO:0004813">
    <property type="term" value="F:alanine-tRNA ligase activity"/>
    <property type="evidence" value="ECO:0007669"/>
    <property type="project" value="UniProtKB-EC"/>
</dbReference>
<name>A0A7R9MNM6_9ACAR</name>
<dbReference type="GO" id="GO:0000049">
    <property type="term" value="F:tRNA binding"/>
    <property type="evidence" value="ECO:0007669"/>
    <property type="project" value="UniProtKB-KW"/>
</dbReference>
<proteinExistence type="inferred from homology"/>
<dbReference type="InterPro" id="IPR018162">
    <property type="entry name" value="Ala-tRNA-ligase_IIc_anticod-bd"/>
</dbReference>
<reference evidence="11" key="1">
    <citation type="submission" date="2020-11" db="EMBL/GenBank/DDBJ databases">
        <authorList>
            <person name="Tran Van P."/>
        </authorList>
    </citation>
    <scope>NUCLEOTIDE SEQUENCE</scope>
</reference>
<dbReference type="SUPFAM" id="SSF101353">
    <property type="entry name" value="Putative anticodon-binding domain of alanyl-tRNA synthetase (AlaRS)"/>
    <property type="match status" value="1"/>
</dbReference>
<dbReference type="PRINTS" id="PR00980">
    <property type="entry name" value="TRNASYNTHALA"/>
</dbReference>
<dbReference type="InterPro" id="IPR045864">
    <property type="entry name" value="aa-tRNA-synth_II/BPL/LPL"/>
</dbReference>
<keyword evidence="12" id="KW-1185">Reference proteome</keyword>
<feature type="non-terminal residue" evidence="11">
    <location>
        <position position="1"/>
    </location>
</feature>
<dbReference type="AlphaFoldDB" id="A0A7R9MNM6"/>
<feature type="domain" description="Alanyl-transfer RNA synthetases family profile" evidence="10">
    <location>
        <begin position="1"/>
        <end position="232"/>
    </location>
</feature>
<dbReference type="OrthoDB" id="2423964at2759"/>
<gene>
    <name evidence="11" type="ORF">ONB1V03_LOCUS20237</name>
</gene>
<comment type="similarity">
    <text evidence="1">Belongs to the class-II aminoacyl-tRNA synthetase family.</text>
</comment>
<dbReference type="GO" id="GO:0006419">
    <property type="term" value="P:alanyl-tRNA aminoacylation"/>
    <property type="evidence" value="ECO:0007669"/>
    <property type="project" value="InterPro"/>
</dbReference>
<evidence type="ECO:0000313" key="12">
    <source>
        <dbReference type="Proteomes" id="UP000728032"/>
    </source>
</evidence>
<dbReference type="EMBL" id="OC948694">
    <property type="protein sequence ID" value="CAD7663679.1"/>
    <property type="molecule type" value="Genomic_DNA"/>
</dbReference>
<dbReference type="EC" id="6.1.1.7" evidence="2"/>
<evidence type="ECO:0000259" key="10">
    <source>
        <dbReference type="PROSITE" id="PS50860"/>
    </source>
</evidence>
<evidence type="ECO:0000256" key="3">
    <source>
        <dbReference type="ARBA" id="ARBA00022555"/>
    </source>
</evidence>
<keyword evidence="6" id="KW-0067">ATP-binding</keyword>
<dbReference type="InterPro" id="IPR018165">
    <property type="entry name" value="Ala-tRNA-synth_IIc_core"/>
</dbReference>
<keyword evidence="5" id="KW-0547">Nucleotide-binding</keyword>
<dbReference type="PROSITE" id="PS50860">
    <property type="entry name" value="AA_TRNA_LIGASE_II_ALA"/>
    <property type="match status" value="1"/>
</dbReference>
<dbReference type="SUPFAM" id="SSF55681">
    <property type="entry name" value="Class II aaRS and biotin synthetases"/>
    <property type="match status" value="1"/>
</dbReference>
<dbReference type="InterPro" id="IPR002318">
    <property type="entry name" value="Ala-tRNA-lgiase_IIc"/>
</dbReference>
<keyword evidence="7" id="KW-0694">RNA-binding</keyword>
<evidence type="ECO:0000256" key="2">
    <source>
        <dbReference type="ARBA" id="ARBA00013168"/>
    </source>
</evidence>
<dbReference type="GO" id="GO:0002161">
    <property type="term" value="F:aminoacyl-tRNA deacylase activity"/>
    <property type="evidence" value="ECO:0007669"/>
    <property type="project" value="TreeGrafter"/>
</dbReference>
<protein>
    <recommendedName>
        <fullName evidence="2">alanine--tRNA ligase</fullName>
        <ecNumber evidence="2">6.1.1.7</ecNumber>
    </recommendedName>
</protein>
<evidence type="ECO:0000256" key="5">
    <source>
        <dbReference type="ARBA" id="ARBA00022741"/>
    </source>
</evidence>
<dbReference type="GO" id="GO:0005739">
    <property type="term" value="C:mitochondrion"/>
    <property type="evidence" value="ECO:0007669"/>
    <property type="project" value="TreeGrafter"/>
</dbReference>
<accession>A0A7R9MNM6</accession>
<keyword evidence="4" id="KW-0436">Ligase</keyword>
<dbReference type="Proteomes" id="UP000728032">
    <property type="component" value="Unassembled WGS sequence"/>
</dbReference>
<dbReference type="InterPro" id="IPR018164">
    <property type="entry name" value="Ala-tRNA-synth_IIc_N"/>
</dbReference>
<keyword evidence="9" id="KW-0030">Aminoacyl-tRNA synthetase</keyword>
<dbReference type="PANTHER" id="PTHR11777">
    <property type="entry name" value="ALANYL-TRNA SYNTHETASE"/>
    <property type="match status" value="1"/>
</dbReference>
<dbReference type="InterPro" id="IPR050058">
    <property type="entry name" value="Ala-tRNA_ligase"/>
</dbReference>
<dbReference type="EMBL" id="CAJPVJ010033869">
    <property type="protein sequence ID" value="CAG2180816.1"/>
    <property type="molecule type" value="Genomic_DNA"/>
</dbReference>
<evidence type="ECO:0000313" key="11">
    <source>
        <dbReference type="EMBL" id="CAD7663679.1"/>
    </source>
</evidence>
<sequence length="232" mass="26401">MNGYVRCVNSQKCIRVGGKHCDLSAVGTDGRHHTFFEMLGNWSFGDYYKKESCRMAWDLLTEVFKLDVNRLVVTYFGGDKHLGLEPDFETRDIWLQIGLPEDRVIPLGSKENFWEMGETGPCETLHKHFVDTGMGLERIVSVVQNVKSNYETDLFLPYFQCIQNNSRSKPYGHQTDDPLDISYRILADHSRMFTIAISDGLKTGYRGTGFILRKIIRKSIGIAANDFGISSP</sequence>
<evidence type="ECO:0000256" key="6">
    <source>
        <dbReference type="ARBA" id="ARBA00022840"/>
    </source>
</evidence>
<dbReference type="Gene3D" id="3.30.930.10">
    <property type="entry name" value="Bira Bifunctional Protein, Domain 2"/>
    <property type="match status" value="1"/>
</dbReference>
<organism evidence="11">
    <name type="scientific">Oppiella nova</name>
    <dbReference type="NCBI Taxonomy" id="334625"/>
    <lineage>
        <taxon>Eukaryota</taxon>
        <taxon>Metazoa</taxon>
        <taxon>Ecdysozoa</taxon>
        <taxon>Arthropoda</taxon>
        <taxon>Chelicerata</taxon>
        <taxon>Arachnida</taxon>
        <taxon>Acari</taxon>
        <taxon>Acariformes</taxon>
        <taxon>Sarcoptiformes</taxon>
        <taxon>Oribatida</taxon>
        <taxon>Brachypylina</taxon>
        <taxon>Oppioidea</taxon>
        <taxon>Oppiidae</taxon>
        <taxon>Oppiella</taxon>
    </lineage>
</organism>